<keyword evidence="3" id="KW-1185">Reference proteome</keyword>
<keyword evidence="1" id="KW-0472">Membrane</keyword>
<reference evidence="2 3" key="1">
    <citation type="submission" date="2020-02" db="EMBL/GenBank/DDBJ databases">
        <title>Whole-genome analyses of novel actinobacteria.</title>
        <authorList>
            <person name="Sahin N."/>
            <person name="Tokatli A."/>
        </authorList>
    </citation>
    <scope>NUCLEOTIDE SEQUENCE [LARGE SCALE GENOMIC DNA]</scope>
    <source>
        <strain evidence="2 3">YC504</strain>
    </source>
</reference>
<comment type="caution">
    <text evidence="2">The sequence shown here is derived from an EMBL/GenBank/DDBJ whole genome shotgun (WGS) entry which is preliminary data.</text>
</comment>
<dbReference type="Proteomes" id="UP000481109">
    <property type="component" value="Unassembled WGS sequence"/>
</dbReference>
<accession>A0A6G4XGR5</accession>
<feature type="transmembrane region" description="Helical" evidence="1">
    <location>
        <begin position="28"/>
        <end position="48"/>
    </location>
</feature>
<organism evidence="2 3">
    <name type="scientific">Streptomyces mesophilus</name>
    <dbReference type="NCBI Taxonomy" id="1775132"/>
    <lineage>
        <taxon>Bacteria</taxon>
        <taxon>Bacillati</taxon>
        <taxon>Actinomycetota</taxon>
        <taxon>Actinomycetes</taxon>
        <taxon>Kitasatosporales</taxon>
        <taxon>Streptomycetaceae</taxon>
        <taxon>Streptomyces</taxon>
    </lineage>
</organism>
<evidence type="ECO:0000313" key="2">
    <source>
        <dbReference type="EMBL" id="NGO76735.1"/>
    </source>
</evidence>
<gene>
    <name evidence="2" type="ORF">G6045_13810</name>
</gene>
<dbReference type="AlphaFoldDB" id="A0A6G4XGR5"/>
<dbReference type="EMBL" id="JAAKZW010000044">
    <property type="protein sequence ID" value="NGO76735.1"/>
    <property type="molecule type" value="Genomic_DNA"/>
</dbReference>
<keyword evidence="1" id="KW-0812">Transmembrane</keyword>
<dbReference type="RefSeq" id="WP_165332229.1">
    <property type="nucleotide sequence ID" value="NZ_JAAKZW010000044.1"/>
</dbReference>
<evidence type="ECO:0000256" key="1">
    <source>
        <dbReference type="SAM" id="Phobius"/>
    </source>
</evidence>
<proteinExistence type="predicted"/>
<name>A0A6G4XGR5_9ACTN</name>
<evidence type="ECO:0000313" key="3">
    <source>
        <dbReference type="Proteomes" id="UP000481109"/>
    </source>
</evidence>
<keyword evidence="1" id="KW-1133">Transmembrane helix</keyword>
<protein>
    <submittedName>
        <fullName evidence="2">Uncharacterized protein</fullName>
    </submittedName>
</protein>
<sequence>MKYRRTTLAALCAVVVVAVFLVSPLMPGLWTVVGALLLLGVGAAMVVIGRKPGAGA</sequence>